<protein>
    <recommendedName>
        <fullName evidence="2 12">Cleavage and polyadenylation specificity factor subunit 4</fullName>
        <shortName evidence="12">CPSF 30 kDa subunit</shortName>
    </recommendedName>
    <alternativeName>
        <fullName evidence="12">Cleavage and polyadenylation specificity factor 30 kDa subunit</fullName>
    </alternativeName>
</protein>
<proteinExistence type="inferred from homology"/>
<name>A0AAV7PLV4_PLEWA</name>
<dbReference type="InterPro" id="IPR001878">
    <property type="entry name" value="Znf_CCHC"/>
</dbReference>
<feature type="zinc finger region" description="C3H1-type" evidence="11">
    <location>
        <begin position="118"/>
        <end position="145"/>
    </location>
</feature>
<evidence type="ECO:0000256" key="9">
    <source>
        <dbReference type="ARBA" id="ARBA00023242"/>
    </source>
</evidence>
<dbReference type="FunFam" id="4.10.1000.10:FF:000019">
    <property type="entry name" value="cleavage and polyadenylation specificity factor subunit 4 isoform X2"/>
    <property type="match status" value="1"/>
</dbReference>
<evidence type="ECO:0000256" key="8">
    <source>
        <dbReference type="ARBA" id="ARBA00022884"/>
    </source>
</evidence>
<evidence type="ECO:0000256" key="12">
    <source>
        <dbReference type="RuleBase" id="RU369008"/>
    </source>
</evidence>
<dbReference type="GO" id="GO:0031124">
    <property type="term" value="P:mRNA 3'-end processing"/>
    <property type="evidence" value="ECO:0007669"/>
    <property type="project" value="UniProtKB-UniRule"/>
</dbReference>
<keyword evidence="16" id="KW-1185">Reference proteome</keyword>
<dbReference type="Gene3D" id="4.10.1000.10">
    <property type="entry name" value="Zinc finger, CCCH-type"/>
    <property type="match status" value="3"/>
</dbReference>
<feature type="zinc finger region" description="C3H1-type" evidence="11">
    <location>
        <begin position="147"/>
        <end position="169"/>
    </location>
</feature>
<evidence type="ECO:0000256" key="1">
    <source>
        <dbReference type="ARBA" id="ARBA00004123"/>
    </source>
</evidence>
<feature type="domain" description="C3H1-type" evidence="13">
    <location>
        <begin position="147"/>
        <end position="169"/>
    </location>
</feature>
<evidence type="ECO:0000313" key="15">
    <source>
        <dbReference type="EMBL" id="KAJ1129252.1"/>
    </source>
</evidence>
<comment type="caution">
    <text evidence="15">The sequence shown here is derived from an EMBL/GenBank/DDBJ whole genome shotgun (WGS) entry which is preliminary data.</text>
</comment>
<dbReference type="Pfam" id="PF00098">
    <property type="entry name" value="zf-CCHC"/>
    <property type="match status" value="1"/>
</dbReference>
<evidence type="ECO:0000256" key="7">
    <source>
        <dbReference type="ARBA" id="ARBA00022833"/>
    </source>
</evidence>
<comment type="similarity">
    <text evidence="12">Belongs to the CPSF4/YTH1 family.</text>
</comment>
<evidence type="ECO:0000259" key="13">
    <source>
        <dbReference type="PROSITE" id="PS50103"/>
    </source>
</evidence>
<dbReference type="InterPro" id="IPR036855">
    <property type="entry name" value="Znf_CCCH_sf"/>
</dbReference>
<sequence length="272" mass="31359">MQELIAGVEKFTFDIEMDVDEQRGAFPLPFHGMDKSGAAVCSYFTKGLCKKGPMCPFRHLIGEKTVVCKHWLRGLCKKGDQCEFLHEYNMAKMPECYFYCKFGECSNKECPFLHIDPSSKIKDCPWYDRGFCKHGPSCKHRHTRRVMCTNYLVGFCPQGPKCKFVHAKIDLTLCHSDHTKTYIQRSSSMPLFDPEILSRHQELLMQEIPRFSQLAAASLVQHRMKSMQEGPSYSHPSGVLRPLDQVTCFKCGEKGHYANKCTKNRCMFIMRK</sequence>
<gene>
    <name evidence="15" type="ORF">NDU88_007623</name>
</gene>
<feature type="zinc finger region" description="C3H1-type" evidence="11">
    <location>
        <begin position="90"/>
        <end position="117"/>
    </location>
</feature>
<dbReference type="SMART" id="SM00356">
    <property type="entry name" value="ZnF_C3H1"/>
    <property type="match status" value="5"/>
</dbReference>
<dbReference type="Proteomes" id="UP001066276">
    <property type="component" value="Chromosome 7"/>
</dbReference>
<keyword evidence="7 11" id="KW-0862">Zinc</keyword>
<dbReference type="SUPFAM" id="SSF90229">
    <property type="entry name" value="CCCH zinc finger"/>
    <property type="match status" value="2"/>
</dbReference>
<evidence type="ECO:0000256" key="4">
    <source>
        <dbReference type="ARBA" id="ARBA00022723"/>
    </source>
</evidence>
<reference evidence="15" key="1">
    <citation type="journal article" date="2022" name="bioRxiv">
        <title>Sequencing and chromosome-scale assembly of the giantPleurodeles waltlgenome.</title>
        <authorList>
            <person name="Brown T."/>
            <person name="Elewa A."/>
            <person name="Iarovenko S."/>
            <person name="Subramanian E."/>
            <person name="Araus A.J."/>
            <person name="Petzold A."/>
            <person name="Susuki M."/>
            <person name="Suzuki K.-i.T."/>
            <person name="Hayashi T."/>
            <person name="Toyoda A."/>
            <person name="Oliveira C."/>
            <person name="Osipova E."/>
            <person name="Leigh N.D."/>
            <person name="Simon A."/>
            <person name="Yun M.H."/>
        </authorList>
    </citation>
    <scope>NUCLEOTIDE SEQUENCE</scope>
    <source>
        <strain evidence="15">20211129_DDA</strain>
        <tissue evidence="15">Liver</tissue>
    </source>
</reference>
<feature type="zinc finger region" description="C3H1-type" evidence="11">
    <location>
        <begin position="62"/>
        <end position="89"/>
    </location>
</feature>
<feature type="zinc finger region" description="C3H1-type" evidence="11">
    <location>
        <begin position="35"/>
        <end position="59"/>
    </location>
</feature>
<accession>A0AAV7PLV4</accession>
<evidence type="ECO:0000256" key="5">
    <source>
        <dbReference type="ARBA" id="ARBA00022737"/>
    </source>
</evidence>
<dbReference type="Pfam" id="PF14608">
    <property type="entry name" value="zf-CCCH_2"/>
    <property type="match status" value="3"/>
</dbReference>
<dbReference type="SMART" id="SM00343">
    <property type="entry name" value="ZnF_C2HC"/>
    <property type="match status" value="1"/>
</dbReference>
<feature type="domain" description="C3H1-type" evidence="13">
    <location>
        <begin position="118"/>
        <end position="145"/>
    </location>
</feature>
<feature type="domain" description="C3H1-type" evidence="13">
    <location>
        <begin position="62"/>
        <end position="89"/>
    </location>
</feature>
<keyword evidence="8 12" id="KW-0694">RNA-binding</keyword>
<dbReference type="FunFam" id="4.10.1000.10:FF:000005">
    <property type="entry name" value="cleavage and polyadenylation specificity factor subunit 4"/>
    <property type="match status" value="1"/>
</dbReference>
<dbReference type="SUPFAM" id="SSF57756">
    <property type="entry name" value="Retrovirus zinc finger-like domains"/>
    <property type="match status" value="1"/>
</dbReference>
<comment type="function">
    <text evidence="12">Component of the cleavage and polyadenylation specificity factor (CPSF) complex that play a key role in pre-mRNA 3'-end formation, recognizing the AAUAAA signal sequence and interacting with poly(A) polymerase and other factors to bring about cleavage and poly(A) addition. CPSF4 binds RNA polymers with a preference for poly(U).</text>
</comment>
<evidence type="ECO:0000256" key="2">
    <source>
        <dbReference type="ARBA" id="ARBA00016264"/>
    </source>
</evidence>
<dbReference type="GO" id="GO:0003723">
    <property type="term" value="F:RNA binding"/>
    <property type="evidence" value="ECO:0007669"/>
    <property type="project" value="UniProtKB-UniRule"/>
</dbReference>
<comment type="subunit">
    <text evidence="10">Component of the cleavage and polyadenylation specificity factor (CPSF) complex, composed of cpsf1, cpsf2, cpsf3, cpsf4 and fip1l1.</text>
</comment>
<dbReference type="InterPro" id="IPR036875">
    <property type="entry name" value="Znf_CCHC_sf"/>
</dbReference>
<dbReference type="PANTHER" id="PTHR23102">
    <property type="entry name" value="CLEAVAGE AND POLYADENYLATION SPECIFICITY FACTOR SUBUNIT 4-RELATED"/>
    <property type="match status" value="1"/>
</dbReference>
<evidence type="ECO:0000256" key="6">
    <source>
        <dbReference type="ARBA" id="ARBA00022771"/>
    </source>
</evidence>
<dbReference type="PROSITE" id="PS50158">
    <property type="entry name" value="ZF_CCHC"/>
    <property type="match status" value="1"/>
</dbReference>
<dbReference type="GO" id="GO:0005847">
    <property type="term" value="C:mRNA cleavage and polyadenylation specificity factor complex"/>
    <property type="evidence" value="ECO:0007669"/>
    <property type="project" value="UniProtKB-UniRule"/>
</dbReference>
<comment type="subcellular location">
    <subcellularLocation>
        <location evidence="1 12">Nucleus</location>
    </subcellularLocation>
</comment>
<dbReference type="EMBL" id="JANPWB010000011">
    <property type="protein sequence ID" value="KAJ1129252.1"/>
    <property type="molecule type" value="Genomic_DNA"/>
</dbReference>
<keyword evidence="9 12" id="KW-0539">Nucleus</keyword>
<feature type="domain" description="C3H1-type" evidence="13">
    <location>
        <begin position="90"/>
        <end position="117"/>
    </location>
</feature>
<evidence type="ECO:0000256" key="11">
    <source>
        <dbReference type="PROSITE-ProRule" id="PRU00723"/>
    </source>
</evidence>
<dbReference type="Pfam" id="PF00642">
    <property type="entry name" value="zf-CCCH"/>
    <property type="match status" value="1"/>
</dbReference>
<feature type="domain" description="CCHC-type" evidence="14">
    <location>
        <begin position="248"/>
        <end position="263"/>
    </location>
</feature>
<dbReference type="PROSITE" id="PS50103">
    <property type="entry name" value="ZF_C3H1"/>
    <property type="match status" value="5"/>
</dbReference>
<keyword evidence="5 12" id="KW-0677">Repeat</keyword>
<dbReference type="GO" id="GO:0008270">
    <property type="term" value="F:zinc ion binding"/>
    <property type="evidence" value="ECO:0007669"/>
    <property type="project" value="UniProtKB-KW"/>
</dbReference>
<keyword evidence="3 12" id="KW-0507">mRNA processing</keyword>
<evidence type="ECO:0000259" key="14">
    <source>
        <dbReference type="PROSITE" id="PS50158"/>
    </source>
</evidence>
<keyword evidence="6 11" id="KW-0863">Zinc-finger</keyword>
<dbReference type="Gene3D" id="4.10.60.10">
    <property type="entry name" value="Zinc finger, CCHC-type"/>
    <property type="match status" value="1"/>
</dbReference>
<evidence type="ECO:0000313" key="16">
    <source>
        <dbReference type="Proteomes" id="UP001066276"/>
    </source>
</evidence>
<evidence type="ECO:0000256" key="10">
    <source>
        <dbReference type="ARBA" id="ARBA00066250"/>
    </source>
</evidence>
<dbReference type="AlphaFoldDB" id="A0AAV7PLV4"/>
<dbReference type="InterPro" id="IPR045348">
    <property type="entry name" value="CPSF4/Yth1"/>
</dbReference>
<dbReference type="InterPro" id="IPR000571">
    <property type="entry name" value="Znf_CCCH"/>
</dbReference>
<keyword evidence="4 11" id="KW-0479">Metal-binding</keyword>
<evidence type="ECO:0000256" key="3">
    <source>
        <dbReference type="ARBA" id="ARBA00022664"/>
    </source>
</evidence>
<organism evidence="15 16">
    <name type="scientific">Pleurodeles waltl</name>
    <name type="common">Iberian ribbed newt</name>
    <dbReference type="NCBI Taxonomy" id="8319"/>
    <lineage>
        <taxon>Eukaryota</taxon>
        <taxon>Metazoa</taxon>
        <taxon>Chordata</taxon>
        <taxon>Craniata</taxon>
        <taxon>Vertebrata</taxon>
        <taxon>Euteleostomi</taxon>
        <taxon>Amphibia</taxon>
        <taxon>Batrachia</taxon>
        <taxon>Caudata</taxon>
        <taxon>Salamandroidea</taxon>
        <taxon>Salamandridae</taxon>
        <taxon>Pleurodelinae</taxon>
        <taxon>Pleurodeles</taxon>
    </lineage>
</organism>
<dbReference type="PANTHER" id="PTHR23102:SF27">
    <property type="entry name" value="CLEAVAGE AND POLYADENYLATION SPECIFICITY FACTOR SUBUNIT 4"/>
    <property type="match status" value="1"/>
</dbReference>
<feature type="domain" description="C3H1-type" evidence="13">
    <location>
        <begin position="35"/>
        <end position="59"/>
    </location>
</feature>